<sequence>MSKYSIDDFAKLFKEADSSHDHKLTLIEIIQFLQLKNMKVNEDRIKKYFSMFDKDQSQHLNITEFIKLMDLLYGDE</sequence>
<dbReference type="PROSITE" id="PS50222">
    <property type="entry name" value="EF_HAND_2"/>
    <property type="match status" value="2"/>
</dbReference>
<evidence type="ECO:0000313" key="3">
    <source>
        <dbReference type="EMBL" id="CAL6051923.1"/>
    </source>
</evidence>
<dbReference type="Proteomes" id="UP001642409">
    <property type="component" value="Unassembled WGS sequence"/>
</dbReference>
<dbReference type="Pfam" id="PF13499">
    <property type="entry name" value="EF-hand_7"/>
    <property type="match status" value="1"/>
</dbReference>
<protein>
    <submittedName>
        <fullName evidence="3">EF-hand_domain</fullName>
    </submittedName>
</protein>
<dbReference type="InterPro" id="IPR002048">
    <property type="entry name" value="EF_hand_dom"/>
</dbReference>
<feature type="domain" description="EF-hand" evidence="2">
    <location>
        <begin position="4"/>
        <end position="39"/>
    </location>
</feature>
<dbReference type="EMBL" id="CAXDID020000190">
    <property type="protein sequence ID" value="CAL6051923.1"/>
    <property type="molecule type" value="Genomic_DNA"/>
</dbReference>
<dbReference type="PROSITE" id="PS00018">
    <property type="entry name" value="EF_HAND_1"/>
    <property type="match status" value="2"/>
</dbReference>
<accession>A0ABP1K3K5</accession>
<dbReference type="SMART" id="SM00054">
    <property type="entry name" value="EFh"/>
    <property type="match status" value="2"/>
</dbReference>
<proteinExistence type="predicted"/>
<dbReference type="SUPFAM" id="SSF47473">
    <property type="entry name" value="EF-hand"/>
    <property type="match status" value="1"/>
</dbReference>
<keyword evidence="1" id="KW-0106">Calcium</keyword>
<organism evidence="3 4">
    <name type="scientific">Hexamita inflata</name>
    <dbReference type="NCBI Taxonomy" id="28002"/>
    <lineage>
        <taxon>Eukaryota</taxon>
        <taxon>Metamonada</taxon>
        <taxon>Diplomonadida</taxon>
        <taxon>Hexamitidae</taxon>
        <taxon>Hexamitinae</taxon>
        <taxon>Hexamita</taxon>
    </lineage>
</organism>
<reference evidence="3 4" key="1">
    <citation type="submission" date="2024-07" db="EMBL/GenBank/DDBJ databases">
        <authorList>
            <person name="Akdeniz Z."/>
        </authorList>
    </citation>
    <scope>NUCLEOTIDE SEQUENCE [LARGE SCALE GENOMIC DNA]</scope>
</reference>
<dbReference type="InterPro" id="IPR011992">
    <property type="entry name" value="EF-hand-dom_pair"/>
</dbReference>
<gene>
    <name evidence="3" type="ORF">HINF_LOCUS44601</name>
</gene>
<comment type="caution">
    <text evidence="3">The sequence shown here is derived from an EMBL/GenBank/DDBJ whole genome shotgun (WGS) entry which is preliminary data.</text>
</comment>
<evidence type="ECO:0000256" key="1">
    <source>
        <dbReference type="ARBA" id="ARBA00022837"/>
    </source>
</evidence>
<dbReference type="Gene3D" id="1.10.238.10">
    <property type="entry name" value="EF-hand"/>
    <property type="match status" value="1"/>
</dbReference>
<keyword evidence="4" id="KW-1185">Reference proteome</keyword>
<feature type="domain" description="EF-hand" evidence="2">
    <location>
        <begin position="40"/>
        <end position="75"/>
    </location>
</feature>
<evidence type="ECO:0000259" key="2">
    <source>
        <dbReference type="PROSITE" id="PS50222"/>
    </source>
</evidence>
<dbReference type="InterPro" id="IPR018247">
    <property type="entry name" value="EF_Hand_1_Ca_BS"/>
</dbReference>
<evidence type="ECO:0000313" key="4">
    <source>
        <dbReference type="Proteomes" id="UP001642409"/>
    </source>
</evidence>
<name>A0ABP1K3K5_9EUKA</name>